<proteinExistence type="predicted"/>
<gene>
    <name evidence="2" type="ORF">HNP52_002112</name>
</gene>
<feature type="signal peptide" evidence="1">
    <location>
        <begin position="1"/>
        <end position="21"/>
    </location>
</feature>
<feature type="chain" id="PRO_5031179247" evidence="1">
    <location>
        <begin position="22"/>
        <end position="121"/>
    </location>
</feature>
<accession>A0A7W7NRL2</accession>
<evidence type="ECO:0000313" key="3">
    <source>
        <dbReference type="Proteomes" id="UP000575241"/>
    </source>
</evidence>
<evidence type="ECO:0000256" key="1">
    <source>
        <dbReference type="SAM" id="SignalP"/>
    </source>
</evidence>
<dbReference type="AlphaFoldDB" id="A0A7W7NRL2"/>
<dbReference type="Proteomes" id="UP000575241">
    <property type="component" value="Unassembled WGS sequence"/>
</dbReference>
<organism evidence="2 3">
    <name type="scientific">Sphingomonas kyeonggiensis</name>
    <dbReference type="NCBI Taxonomy" id="1268553"/>
    <lineage>
        <taxon>Bacteria</taxon>
        <taxon>Pseudomonadati</taxon>
        <taxon>Pseudomonadota</taxon>
        <taxon>Alphaproteobacteria</taxon>
        <taxon>Sphingomonadales</taxon>
        <taxon>Sphingomonadaceae</taxon>
        <taxon>Sphingomonas</taxon>
    </lineage>
</organism>
<name>A0A7W7NRL2_9SPHN</name>
<keyword evidence="3" id="KW-1185">Reference proteome</keyword>
<reference evidence="2 3" key="1">
    <citation type="submission" date="2020-08" db="EMBL/GenBank/DDBJ databases">
        <title>Functional genomics of gut bacteria from endangered species of beetles.</title>
        <authorList>
            <person name="Carlos-Shanley C."/>
        </authorList>
    </citation>
    <scope>NUCLEOTIDE SEQUENCE [LARGE SCALE GENOMIC DNA]</scope>
    <source>
        <strain evidence="2 3">S00224</strain>
    </source>
</reference>
<comment type="caution">
    <text evidence="2">The sequence shown here is derived from an EMBL/GenBank/DDBJ whole genome shotgun (WGS) entry which is preliminary data.</text>
</comment>
<dbReference type="RefSeq" id="WP_184166524.1">
    <property type="nucleotide sequence ID" value="NZ_JACHLN010000002.1"/>
</dbReference>
<evidence type="ECO:0000313" key="2">
    <source>
        <dbReference type="EMBL" id="MBB4839043.1"/>
    </source>
</evidence>
<keyword evidence="1" id="KW-0732">Signal</keyword>
<sequence length="121" mass="13260">MRSLLPALALTILALPAAAHAQGSPAQQCAVSVQFASYAMGIDRPAFDRVQALLKRDRGVRSVEVQRWGREGETNLCVQTRKPSDVRRIFGRVKAALPAKPRGPIMVETRGGLRFEAPRAR</sequence>
<protein>
    <submittedName>
        <fullName evidence="2">Uncharacterized protein</fullName>
    </submittedName>
</protein>
<dbReference type="EMBL" id="JACHLN010000002">
    <property type="protein sequence ID" value="MBB4839043.1"/>
    <property type="molecule type" value="Genomic_DNA"/>
</dbReference>